<dbReference type="RefSeq" id="XP_068350462.1">
    <property type="nucleotide sequence ID" value="XM_068510881.1"/>
</dbReference>
<dbReference type="Pfam" id="PF09799">
    <property type="entry name" value="Transmemb_17"/>
    <property type="match status" value="1"/>
</dbReference>
<feature type="transmembrane region" description="Helical" evidence="5">
    <location>
        <begin position="85"/>
        <end position="106"/>
    </location>
</feature>
<evidence type="ECO:0000313" key="7">
    <source>
        <dbReference type="Proteomes" id="UP000179807"/>
    </source>
</evidence>
<evidence type="ECO:0000313" key="6">
    <source>
        <dbReference type="EMBL" id="OHS97325.1"/>
    </source>
</evidence>
<evidence type="ECO:0000256" key="4">
    <source>
        <dbReference type="ARBA" id="ARBA00023136"/>
    </source>
</evidence>
<sequence length="145" mass="16812">MEIPNLPKTHRVRSNVFFYFLLCLTLFWDFVVTIISIVLQAFKLYYFFSPKSAGDFSMVAPFLWFFIAVIKYIVARDGNRSEHVLLMLCSLVLMAATIILEVYFILWQPYLWSWEAPLHYVSIALDALSAVFAIVLLIIFAVSNI</sequence>
<proteinExistence type="predicted"/>
<keyword evidence="7" id="KW-1185">Reference proteome</keyword>
<keyword evidence="4 5" id="KW-0472">Membrane</keyword>
<dbReference type="GO" id="GO:0035869">
    <property type="term" value="C:ciliary transition zone"/>
    <property type="evidence" value="ECO:0007669"/>
    <property type="project" value="TreeGrafter"/>
</dbReference>
<comment type="caution">
    <text evidence="6">The sequence shown here is derived from an EMBL/GenBank/DDBJ whole genome shotgun (WGS) entry which is preliminary data.</text>
</comment>
<dbReference type="VEuPathDB" id="TrichDB:TRFO_36528"/>
<evidence type="ECO:0000256" key="1">
    <source>
        <dbReference type="ARBA" id="ARBA00004141"/>
    </source>
</evidence>
<evidence type="ECO:0008006" key="8">
    <source>
        <dbReference type="Google" id="ProtNLM"/>
    </source>
</evidence>
<reference evidence="6" key="1">
    <citation type="submission" date="2016-10" db="EMBL/GenBank/DDBJ databases">
        <authorList>
            <person name="Benchimol M."/>
            <person name="Almeida L.G."/>
            <person name="Vasconcelos A.T."/>
            <person name="Perreira-Neves A."/>
            <person name="Rosa I.A."/>
            <person name="Tasca T."/>
            <person name="Bogo M.R."/>
            <person name="de Souza W."/>
        </authorList>
    </citation>
    <scope>NUCLEOTIDE SEQUENCE [LARGE SCALE GENOMIC DNA]</scope>
    <source>
        <strain evidence="6">K</strain>
    </source>
</reference>
<dbReference type="Proteomes" id="UP000179807">
    <property type="component" value="Unassembled WGS sequence"/>
</dbReference>
<feature type="transmembrane region" description="Helical" evidence="5">
    <location>
        <begin position="54"/>
        <end position="73"/>
    </location>
</feature>
<name>A0A1J4JIH2_9EUKA</name>
<evidence type="ECO:0000256" key="2">
    <source>
        <dbReference type="ARBA" id="ARBA00022692"/>
    </source>
</evidence>
<dbReference type="AlphaFoldDB" id="A0A1J4JIH2"/>
<dbReference type="GO" id="GO:1905515">
    <property type="term" value="P:non-motile cilium assembly"/>
    <property type="evidence" value="ECO:0007669"/>
    <property type="project" value="TreeGrafter"/>
</dbReference>
<accession>A0A1J4JIH2</accession>
<evidence type="ECO:0000256" key="5">
    <source>
        <dbReference type="SAM" id="Phobius"/>
    </source>
</evidence>
<evidence type="ECO:0000256" key="3">
    <source>
        <dbReference type="ARBA" id="ARBA00022989"/>
    </source>
</evidence>
<organism evidence="6 7">
    <name type="scientific">Tritrichomonas foetus</name>
    <dbReference type="NCBI Taxonomy" id="1144522"/>
    <lineage>
        <taxon>Eukaryota</taxon>
        <taxon>Metamonada</taxon>
        <taxon>Parabasalia</taxon>
        <taxon>Tritrichomonadida</taxon>
        <taxon>Tritrichomonadidae</taxon>
        <taxon>Tritrichomonas</taxon>
    </lineage>
</organism>
<dbReference type="PANTHER" id="PTHR13531:SF0">
    <property type="entry name" value="GEO07735P1-RELATED"/>
    <property type="match status" value="1"/>
</dbReference>
<feature type="transmembrane region" description="Helical" evidence="5">
    <location>
        <begin position="118"/>
        <end position="142"/>
    </location>
</feature>
<gene>
    <name evidence="6" type="ORF">TRFO_36528</name>
</gene>
<dbReference type="OrthoDB" id="262535at2759"/>
<dbReference type="InterPro" id="IPR019184">
    <property type="entry name" value="Uncharacterised_TM-17"/>
</dbReference>
<dbReference type="EMBL" id="MLAK01001124">
    <property type="protein sequence ID" value="OHS97325.1"/>
    <property type="molecule type" value="Genomic_DNA"/>
</dbReference>
<dbReference type="GO" id="GO:0016020">
    <property type="term" value="C:membrane"/>
    <property type="evidence" value="ECO:0007669"/>
    <property type="project" value="UniProtKB-SubCell"/>
</dbReference>
<keyword evidence="2 5" id="KW-0812">Transmembrane</keyword>
<protein>
    <recommendedName>
        <fullName evidence="8">Transmembrane protein</fullName>
    </recommendedName>
</protein>
<dbReference type="GeneID" id="94845585"/>
<keyword evidence="3 5" id="KW-1133">Transmembrane helix</keyword>
<dbReference type="PANTHER" id="PTHR13531">
    <property type="entry name" value="GEO07735P1-RELATED-RELATED"/>
    <property type="match status" value="1"/>
</dbReference>
<comment type="subcellular location">
    <subcellularLocation>
        <location evidence="1">Membrane</location>
        <topology evidence="1">Multi-pass membrane protein</topology>
    </subcellularLocation>
</comment>
<feature type="transmembrane region" description="Helical" evidence="5">
    <location>
        <begin position="16"/>
        <end position="42"/>
    </location>
</feature>